<dbReference type="AlphaFoldDB" id="A0A644UPQ9"/>
<dbReference type="EMBL" id="VSSQ01000145">
    <property type="protein sequence ID" value="MPL81066.1"/>
    <property type="molecule type" value="Genomic_DNA"/>
</dbReference>
<dbReference type="Pfam" id="PF22780">
    <property type="entry name" value="HI0933_like_1st"/>
    <property type="match status" value="1"/>
</dbReference>
<dbReference type="PANTHER" id="PTHR42887:SF2">
    <property type="entry name" value="OS12G0638800 PROTEIN"/>
    <property type="match status" value="1"/>
</dbReference>
<dbReference type="InterPro" id="IPR036188">
    <property type="entry name" value="FAD/NAD-bd_sf"/>
</dbReference>
<comment type="caution">
    <text evidence="6">The sequence shown here is derived from an EMBL/GenBank/DDBJ whole genome shotgun (WGS) entry which is preliminary data.</text>
</comment>
<feature type="domain" description="RsdA/BaiN/AoA(So)-like insert" evidence="5">
    <location>
        <begin position="187"/>
        <end position="348"/>
    </location>
</feature>
<dbReference type="InterPro" id="IPR057661">
    <property type="entry name" value="RsdA/BaiN/AoA(So)_Rossmann"/>
</dbReference>
<reference evidence="6" key="1">
    <citation type="submission" date="2019-08" db="EMBL/GenBank/DDBJ databases">
        <authorList>
            <person name="Kucharzyk K."/>
            <person name="Murdoch R.W."/>
            <person name="Higgins S."/>
            <person name="Loffler F."/>
        </authorList>
    </citation>
    <scope>NUCLEOTIDE SEQUENCE</scope>
</reference>
<evidence type="ECO:0008006" key="7">
    <source>
        <dbReference type="Google" id="ProtNLM"/>
    </source>
</evidence>
<evidence type="ECO:0000256" key="3">
    <source>
        <dbReference type="ARBA" id="ARBA00022827"/>
    </source>
</evidence>
<dbReference type="NCBIfam" id="TIGR00275">
    <property type="entry name" value="aminoacetone oxidase family FAD-binding enzyme"/>
    <property type="match status" value="1"/>
</dbReference>
<dbReference type="Pfam" id="PF03486">
    <property type="entry name" value="HI0933_like"/>
    <property type="match status" value="1"/>
</dbReference>
<proteinExistence type="predicted"/>
<evidence type="ECO:0000259" key="4">
    <source>
        <dbReference type="Pfam" id="PF03486"/>
    </source>
</evidence>
<gene>
    <name evidence="6" type="ORF">SDC9_26975</name>
</gene>
<dbReference type="PANTHER" id="PTHR42887">
    <property type="entry name" value="OS12G0638800 PROTEIN"/>
    <property type="match status" value="1"/>
</dbReference>
<dbReference type="InterPro" id="IPR023166">
    <property type="entry name" value="BaiN-like_dom_sf"/>
</dbReference>
<evidence type="ECO:0000256" key="2">
    <source>
        <dbReference type="ARBA" id="ARBA00022630"/>
    </source>
</evidence>
<comment type="cofactor">
    <cofactor evidence="1">
        <name>FAD</name>
        <dbReference type="ChEBI" id="CHEBI:57692"/>
    </cofactor>
</comment>
<name>A0A644UPQ9_9ZZZZ</name>
<dbReference type="SUPFAM" id="SSF51905">
    <property type="entry name" value="FAD/NAD(P)-binding domain"/>
    <property type="match status" value="1"/>
</dbReference>
<accession>A0A644UPQ9</accession>
<dbReference type="Gene3D" id="2.40.30.10">
    <property type="entry name" value="Translation factors"/>
    <property type="match status" value="1"/>
</dbReference>
<sequence>MNIAIIGGGAAGFFLAINLKQLSPNITVTIFEKNTTVLAKVLVSGGGRCNLTNSFANIDSLHQAYPRGDKLLKRAFRIFNHLDTYKWFEDMGIKLVTQEDDCVFPLSQDSNEIIECFQRLSKELGIIVKTSHNLSSITFEEKYALTFNQDNTRVQYFDAVAITTGGSPKAEGLNYLETLGHKIVAPVPSLFTFNIPEDPIRELMGIVAENTIVSLQGTNIKASGALLITHWGMSGPAILKLSSYGARIINDKQYRFNILVNWVNEVNCDILTDYLNSIACKNPNMKVSNVRPYDISSRLWNFLLNKAEIPLDRKWGELGKKGINKIMNRLSNDEYSVHGKGSFRNEFVTSGGVSLESINFNTMESKSCKNMYFAGEVLDIDAITGGFNLQAAWTTAYIAAKAISQQNNSI</sequence>
<organism evidence="6">
    <name type="scientific">bioreactor metagenome</name>
    <dbReference type="NCBI Taxonomy" id="1076179"/>
    <lineage>
        <taxon>unclassified sequences</taxon>
        <taxon>metagenomes</taxon>
        <taxon>ecological metagenomes</taxon>
    </lineage>
</organism>
<dbReference type="Gene3D" id="1.10.8.260">
    <property type="entry name" value="HI0933 insert domain-like"/>
    <property type="match status" value="1"/>
</dbReference>
<dbReference type="Gene3D" id="3.50.50.60">
    <property type="entry name" value="FAD/NAD(P)-binding domain"/>
    <property type="match status" value="1"/>
</dbReference>
<dbReference type="SUPFAM" id="SSF160996">
    <property type="entry name" value="HI0933 insert domain-like"/>
    <property type="match status" value="1"/>
</dbReference>
<keyword evidence="3" id="KW-0274">FAD</keyword>
<feature type="domain" description="RsdA/BaiN/AoA(So)-like Rossmann fold-like" evidence="4">
    <location>
        <begin position="2"/>
        <end position="401"/>
    </location>
</feature>
<dbReference type="InterPro" id="IPR055178">
    <property type="entry name" value="RsdA/BaiN/AoA(So)-like_dom"/>
</dbReference>
<dbReference type="InterPro" id="IPR004792">
    <property type="entry name" value="BaiN-like"/>
</dbReference>
<protein>
    <recommendedName>
        <fullName evidence="7">Ferredoxin--NADP reductase</fullName>
    </recommendedName>
</protein>
<evidence type="ECO:0000256" key="1">
    <source>
        <dbReference type="ARBA" id="ARBA00001974"/>
    </source>
</evidence>
<keyword evidence="2" id="KW-0285">Flavoprotein</keyword>
<evidence type="ECO:0000313" key="6">
    <source>
        <dbReference type="EMBL" id="MPL81066.1"/>
    </source>
</evidence>
<evidence type="ECO:0000259" key="5">
    <source>
        <dbReference type="Pfam" id="PF22780"/>
    </source>
</evidence>